<dbReference type="PRINTS" id="PR00047">
    <property type="entry name" value="STROIDFINGER"/>
</dbReference>
<keyword evidence="10" id="KW-0539">Nucleus</keyword>
<proteinExistence type="inferred from homology"/>
<dbReference type="PANTHER" id="PTHR45680:SF28">
    <property type="entry name" value="NUCLEAR HORMONE RECEPTOR FAMILY-RELATED"/>
    <property type="match status" value="1"/>
</dbReference>
<evidence type="ECO:0000256" key="6">
    <source>
        <dbReference type="ARBA" id="ARBA00023015"/>
    </source>
</evidence>
<comment type="similarity">
    <text evidence="2">Belongs to the nuclear hormone receptor family.</text>
</comment>
<feature type="domain" description="NR LBD" evidence="12">
    <location>
        <begin position="1135"/>
        <end position="1440"/>
    </location>
</feature>
<evidence type="ECO:0000256" key="9">
    <source>
        <dbReference type="ARBA" id="ARBA00023170"/>
    </source>
</evidence>
<dbReference type="PROSITE" id="PS00031">
    <property type="entry name" value="NUCLEAR_REC_DBD_1"/>
    <property type="match status" value="2"/>
</dbReference>
<dbReference type="Pfam" id="PF00105">
    <property type="entry name" value="zf-C4"/>
    <property type="match status" value="4"/>
</dbReference>
<feature type="domain" description="Nuclear receptor" evidence="11">
    <location>
        <begin position="7"/>
        <end position="80"/>
    </location>
</feature>
<gene>
    <name evidence="13" type="ORF">L3Y34_006921</name>
</gene>
<dbReference type="InterPro" id="IPR013088">
    <property type="entry name" value="Znf_NHR/GATA"/>
</dbReference>
<dbReference type="PROSITE" id="PS51843">
    <property type="entry name" value="NR_LBD"/>
    <property type="match status" value="1"/>
</dbReference>
<feature type="domain" description="Nuclear receptor" evidence="11">
    <location>
        <begin position="654"/>
        <end position="729"/>
    </location>
</feature>
<dbReference type="PROSITE" id="PS51030">
    <property type="entry name" value="NUCLEAR_REC_DBD_2"/>
    <property type="match status" value="4"/>
</dbReference>
<dbReference type="Pfam" id="PF01827">
    <property type="entry name" value="FTH"/>
    <property type="match status" value="1"/>
</dbReference>
<keyword evidence="9" id="KW-0675">Receptor</keyword>
<keyword evidence="8" id="KW-0804">Transcription</keyword>
<evidence type="ECO:0000256" key="5">
    <source>
        <dbReference type="ARBA" id="ARBA00022833"/>
    </source>
</evidence>
<name>A0AAE9CYA9_CAEBR</name>
<evidence type="ECO:0000256" key="7">
    <source>
        <dbReference type="ARBA" id="ARBA00023125"/>
    </source>
</evidence>
<dbReference type="EMBL" id="CP090895">
    <property type="protein sequence ID" value="ULT87430.1"/>
    <property type="molecule type" value="Genomic_DNA"/>
</dbReference>
<dbReference type="CDD" id="cd06960">
    <property type="entry name" value="NR_DBD_HNF4A"/>
    <property type="match status" value="3"/>
</dbReference>
<evidence type="ECO:0008006" key="15">
    <source>
        <dbReference type="Google" id="ProtNLM"/>
    </source>
</evidence>
<organism evidence="13 14">
    <name type="scientific">Caenorhabditis briggsae</name>
    <dbReference type="NCBI Taxonomy" id="6238"/>
    <lineage>
        <taxon>Eukaryota</taxon>
        <taxon>Metazoa</taxon>
        <taxon>Ecdysozoa</taxon>
        <taxon>Nematoda</taxon>
        <taxon>Chromadorea</taxon>
        <taxon>Rhabditida</taxon>
        <taxon>Rhabditina</taxon>
        <taxon>Rhabditomorpha</taxon>
        <taxon>Rhabditoidea</taxon>
        <taxon>Rhabditidae</taxon>
        <taxon>Peloderinae</taxon>
        <taxon>Caenorhabditis</taxon>
    </lineage>
</organism>
<dbReference type="Gene3D" id="1.10.565.10">
    <property type="entry name" value="Retinoid X Receptor"/>
    <property type="match status" value="2"/>
</dbReference>
<evidence type="ECO:0000256" key="3">
    <source>
        <dbReference type="ARBA" id="ARBA00022723"/>
    </source>
</evidence>
<dbReference type="InterPro" id="IPR049636">
    <property type="entry name" value="HNF4-like_DBD"/>
</dbReference>
<evidence type="ECO:0000259" key="11">
    <source>
        <dbReference type="PROSITE" id="PS51030"/>
    </source>
</evidence>
<dbReference type="SMART" id="SM00430">
    <property type="entry name" value="HOLI"/>
    <property type="match status" value="4"/>
</dbReference>
<dbReference type="Proteomes" id="UP000827892">
    <property type="component" value="Chromosome V"/>
</dbReference>
<dbReference type="GO" id="GO:0003700">
    <property type="term" value="F:DNA-binding transcription factor activity"/>
    <property type="evidence" value="ECO:0007669"/>
    <property type="project" value="InterPro"/>
</dbReference>
<feature type="domain" description="Nuclear receptor" evidence="11">
    <location>
        <begin position="993"/>
        <end position="1069"/>
    </location>
</feature>
<dbReference type="SUPFAM" id="SSF57716">
    <property type="entry name" value="Glucocorticoid receptor-like (DNA-binding domain)"/>
    <property type="match status" value="4"/>
</dbReference>
<dbReference type="SMART" id="SM00399">
    <property type="entry name" value="ZnF_C4"/>
    <property type="match status" value="4"/>
</dbReference>
<dbReference type="InterPro" id="IPR002900">
    <property type="entry name" value="DUF38/FTH_CAE_spp"/>
</dbReference>
<dbReference type="GO" id="GO:0000978">
    <property type="term" value="F:RNA polymerase II cis-regulatory region sequence-specific DNA binding"/>
    <property type="evidence" value="ECO:0007669"/>
    <property type="project" value="InterPro"/>
</dbReference>
<keyword evidence="6" id="KW-0805">Transcription regulation</keyword>
<accession>A0AAE9CYA9</accession>
<keyword evidence="4" id="KW-0863">Zinc-finger</keyword>
<sequence length="1890" mass="219023">MEIGRRVSICKVCGQLANGNHFGVISCRACAAFFRRANVESDTFCALGNCQIPKNGKFYCKKCRLRKCLEVGMDVRKFQHDRDLISTSTSSSTDSEPSGSPVTKIIRERRSQGIPVSLASFLGRPAFILSCEPERACRVKTVIDVTFLVNQAMDVLRNGDSRRYFGRDSLENMSLKFRELKKAKPNLKVLKVLGLKETMHFWEQGFLSTAAWLTHFEEFQQLPLNIKMQILKIAWILWGRLDKLARTADERRRNNFGQSAYMIGEDVFLDLKEFEVDISWCTNYSRDQLVYYLDCHHDEYFNKIVDLLIDLNPTDIELNYMLIELCLHYAGKKHQAPLFLSGSCKICGLQTTGRHFGVMSCRSCAAFFRRAAGSEKRKIECPIGNCEIFGGGRFQCKRCRLKKCYEAGMDVKKFQNNRDLISCSSNFSKRQNFIASSPQSLSNFLGRPSFILCCEPDKATFSNTVIDVTYLVNKTNWIFHQPPSINCRPYRYQNSLEKLAFSLDELRTKHPDQKIMQLRRMGKEESMYILEQSFLRAVEWFSNFSEFQELEDYIKLEIIKTAWFGWIRLEKLSETADYQRKQIFPEDVHMLGNDTCLEYGNFEIDLSWCTDYSMEQLMFYIPPQEEQNCRQCVQDLIDLSLTNIEKMPAPLFLSGPCEICGQQTTGRHFGVMSCRACAAFFRRAAGWVRQRTECPKGNCPIYADGKFQCKKCRLQRCLDVGMDASKFQSNRDLISCSNKFIKRVALFIGPSQSLSTFLGRPMFILCCEPDRASHIKTFIDVQHLVDIANKMFHQEPTMNGRPYQYHNSLEKLSITLDDMRLKQPDKRITRMTKIGKDESIFVWEQAFLRAVEWFANFPEFNELEDFIKLEIMKASWICWTRLEKLTETAEYQRRRIFSNTVYMLGNDTCLDFENYEIDLTWCTNYTLEQLEFYMSPAVEQNCQGCVQDLVNLAPTSIEVNYMLLQVSLYHAGKKCQGKVLEAYFIMPAPLFLSGPCEICGLHTTGRHFGVMSCRACASFFRRAENWKKDKKPCETDGSCAIFVNGKYPCKPCRLQKCYKVGMDSSRFQTNRDLISSSMKKVPESLATFLGRPAFILCCEPAKIAINKTFIDMTYLVDTAANVFQSQPNNNFRPFQYQNSLEKLAQTLDDMRLKAPDERMLKIRKMGKDESIFIWEKSFLRAVEWFASFPEFNKLKNYIKLEIIKAAWIEWTRLEKLAETADYRRKHVLADNVYMLGDDTCLDFGSFEFDLTWCTNYTMEQLEFYISPQLEPYCQQCVQDLVEFAPTNIELNYMLLQISLYHAGNKSEGTHHIRIAYESFGEATSVISEKMYLAVDKNCVDVFCDDLAMIIKNQESVLNILQASLSSRTMGNFDEPISDTNANRISASIENALKSRSSLLRTKTLSTLFASASQSISMIRYLDPKFLECADFSFGDLVDCRDLICFKKLENIYRITVFLRFNTVTEENIHSFNELLTISKMFVAIQIVFAKCHYENWMEILDPKFKREANRDKLILFFHDHSIHRKSAQVERTVSETMASKTEARKILVNPLAMKLILEELDCFDVLKLRKVSSGIRNCIDELKSDPNVKSYTICLDKHHHSTLIELTSGAYKEIKYLPVKTGGCVNNHYFKRLDARAQSLKDAETILKNMKACLEELRLVYHCFSIYHLGSKDYLGWYSEKFSVAFGKILRKRSTPLKIKRFAISCKYQNEVMAILPHIDPRSLKILEILYPSKQVNLKFENIVKVRFEVDRMSETKQWRNAEQLIGNYLIITTPIQKISILHFVNLDVLVECLSTEDVVYLKTNLLGKPTFQKFRISFLTSTIDESLNELIGEPYRTVPNIKKAWYFRIPYTEYYMHIALDIHNLMYDNGNPKLKALVINRVCQEDTPF</sequence>
<protein>
    <recommendedName>
        <fullName evidence="15">Nuclear receptor domain-containing protein</fullName>
    </recommendedName>
</protein>
<dbReference type="Gene3D" id="3.30.50.10">
    <property type="entry name" value="Erythroid Transcription Factor GATA-1, subunit A"/>
    <property type="match status" value="4"/>
</dbReference>
<dbReference type="InterPro" id="IPR035500">
    <property type="entry name" value="NHR-like_dom_sf"/>
</dbReference>
<keyword evidence="5" id="KW-0862">Zinc</keyword>
<dbReference type="InterPro" id="IPR001628">
    <property type="entry name" value="Znf_hrmn_rcpt"/>
</dbReference>
<feature type="domain" description="Nuclear receptor" evidence="11">
    <location>
        <begin position="341"/>
        <end position="416"/>
    </location>
</feature>
<evidence type="ECO:0000313" key="13">
    <source>
        <dbReference type="EMBL" id="ULT87430.1"/>
    </source>
</evidence>
<dbReference type="SUPFAM" id="SSF48508">
    <property type="entry name" value="Nuclear receptor ligand-binding domain"/>
    <property type="match status" value="4"/>
</dbReference>
<dbReference type="PANTHER" id="PTHR45680">
    <property type="entry name" value="NUCLEAR HORMONE RECEPTOR FAMILY"/>
    <property type="match status" value="1"/>
</dbReference>
<evidence type="ECO:0000256" key="10">
    <source>
        <dbReference type="ARBA" id="ARBA00023242"/>
    </source>
</evidence>
<dbReference type="GO" id="GO:0008270">
    <property type="term" value="F:zinc ion binding"/>
    <property type="evidence" value="ECO:0007669"/>
    <property type="project" value="UniProtKB-KW"/>
</dbReference>
<keyword evidence="3" id="KW-0479">Metal-binding</keyword>
<dbReference type="PROSITE" id="PS51257">
    <property type="entry name" value="PROKAR_LIPOPROTEIN"/>
    <property type="match status" value="1"/>
</dbReference>
<evidence type="ECO:0000256" key="8">
    <source>
        <dbReference type="ARBA" id="ARBA00023163"/>
    </source>
</evidence>
<evidence type="ECO:0000256" key="2">
    <source>
        <dbReference type="ARBA" id="ARBA00005993"/>
    </source>
</evidence>
<keyword evidence="7" id="KW-0238">DNA-binding</keyword>
<evidence type="ECO:0000313" key="14">
    <source>
        <dbReference type="Proteomes" id="UP000827892"/>
    </source>
</evidence>
<dbReference type="GO" id="GO:0005634">
    <property type="term" value="C:nucleus"/>
    <property type="evidence" value="ECO:0007669"/>
    <property type="project" value="UniProtKB-SubCell"/>
</dbReference>
<evidence type="ECO:0000259" key="12">
    <source>
        <dbReference type="PROSITE" id="PS51843"/>
    </source>
</evidence>
<reference evidence="13 14" key="1">
    <citation type="submission" date="2022-02" db="EMBL/GenBank/DDBJ databases">
        <title>Chromosome-level reference genomes for two strains of Caenorhabditis briggsae: an improved platform for comparative genomics.</title>
        <authorList>
            <person name="Stevens L."/>
            <person name="Andersen E.C."/>
        </authorList>
    </citation>
    <scope>NUCLEOTIDE SEQUENCE [LARGE SCALE GENOMIC DNA]</scope>
    <source>
        <strain evidence="13">QX1410_ONT</strain>
        <tissue evidence="13">Whole-organism</tissue>
    </source>
</reference>
<dbReference type="Pfam" id="PF00104">
    <property type="entry name" value="Hormone_recep"/>
    <property type="match status" value="4"/>
</dbReference>
<evidence type="ECO:0000256" key="1">
    <source>
        <dbReference type="ARBA" id="ARBA00004123"/>
    </source>
</evidence>
<dbReference type="InterPro" id="IPR000536">
    <property type="entry name" value="Nucl_hrmn_rcpt_lig-bd"/>
</dbReference>
<dbReference type="InterPro" id="IPR051152">
    <property type="entry name" value="C.elegans_Orphan_NR"/>
</dbReference>
<comment type="subcellular location">
    <subcellularLocation>
        <location evidence="1">Nucleus</location>
    </subcellularLocation>
</comment>
<evidence type="ECO:0000256" key="4">
    <source>
        <dbReference type="ARBA" id="ARBA00022771"/>
    </source>
</evidence>